<dbReference type="HOGENOM" id="CLU_1276914_0_0_10"/>
<dbReference type="OrthoDB" id="947434at2"/>
<evidence type="ECO:0000313" key="4">
    <source>
        <dbReference type="Proteomes" id="UP000007590"/>
    </source>
</evidence>
<accession>H8KQA8</accession>
<dbReference type="AlphaFoldDB" id="H8KQA8"/>
<feature type="signal peptide" evidence="1">
    <location>
        <begin position="1"/>
        <end position="19"/>
    </location>
</feature>
<dbReference type="KEGG" id="scn:Solca_1314"/>
<feature type="domain" description="Outer membrane protein beta-barrel" evidence="2">
    <location>
        <begin position="19"/>
        <end position="182"/>
    </location>
</feature>
<name>H8KQA8_SOLCM</name>
<keyword evidence="4" id="KW-1185">Reference proteome</keyword>
<dbReference type="InterPro" id="IPR025665">
    <property type="entry name" value="Beta-barrel_OMP_2"/>
</dbReference>
<feature type="chain" id="PRO_5003614379" description="Outer membrane protein beta-barrel domain-containing protein" evidence="1">
    <location>
        <begin position="20"/>
        <end position="216"/>
    </location>
</feature>
<protein>
    <recommendedName>
        <fullName evidence="2">Outer membrane protein beta-barrel domain-containing protein</fullName>
    </recommendedName>
</protein>
<keyword evidence="1" id="KW-0732">Signal</keyword>
<dbReference type="EMBL" id="CP003349">
    <property type="protein sequence ID" value="AFD06403.1"/>
    <property type="molecule type" value="Genomic_DNA"/>
</dbReference>
<dbReference type="Pfam" id="PF13568">
    <property type="entry name" value="OMP_b-brl_2"/>
    <property type="match status" value="1"/>
</dbReference>
<dbReference type="RefSeq" id="WP_014679630.1">
    <property type="nucleotide sequence ID" value="NC_017770.1"/>
</dbReference>
<evidence type="ECO:0000256" key="1">
    <source>
        <dbReference type="SAM" id="SignalP"/>
    </source>
</evidence>
<evidence type="ECO:0000313" key="3">
    <source>
        <dbReference type="EMBL" id="AFD06403.1"/>
    </source>
</evidence>
<dbReference type="Proteomes" id="UP000007590">
    <property type="component" value="Chromosome"/>
</dbReference>
<evidence type="ECO:0000259" key="2">
    <source>
        <dbReference type="Pfam" id="PF13568"/>
    </source>
</evidence>
<reference evidence="3" key="1">
    <citation type="submission" date="2012-02" db="EMBL/GenBank/DDBJ databases">
        <title>The complete genome of Solitalea canadensis DSM 3403.</title>
        <authorList>
            <consortium name="US DOE Joint Genome Institute (JGI-PGF)"/>
            <person name="Lucas S."/>
            <person name="Copeland A."/>
            <person name="Lapidus A."/>
            <person name="Glavina del Rio T."/>
            <person name="Dalin E."/>
            <person name="Tice H."/>
            <person name="Bruce D."/>
            <person name="Goodwin L."/>
            <person name="Pitluck S."/>
            <person name="Peters L."/>
            <person name="Ovchinnikova G."/>
            <person name="Lu M."/>
            <person name="Kyrpides N."/>
            <person name="Mavromatis K."/>
            <person name="Ivanova N."/>
            <person name="Brettin T."/>
            <person name="Detter J.C."/>
            <person name="Han C."/>
            <person name="Larimer F."/>
            <person name="Land M."/>
            <person name="Hauser L."/>
            <person name="Markowitz V."/>
            <person name="Cheng J.-F."/>
            <person name="Hugenholtz P."/>
            <person name="Woyke T."/>
            <person name="Wu D."/>
            <person name="Spring S."/>
            <person name="Schroeder M."/>
            <person name="Kopitz M."/>
            <person name="Brambilla E."/>
            <person name="Klenk H.-P."/>
            <person name="Eisen J.A."/>
        </authorList>
    </citation>
    <scope>NUCLEOTIDE SEQUENCE</scope>
    <source>
        <strain evidence="3">DSM 3403</strain>
    </source>
</reference>
<organism evidence="3 4">
    <name type="scientific">Solitalea canadensis (strain ATCC 29591 / DSM 3403 / JCM 21819 / LMG 8368 / NBRC 15130 / NCIMB 12057 / USAM 9D)</name>
    <name type="common">Flexibacter canadensis</name>
    <dbReference type="NCBI Taxonomy" id="929556"/>
    <lineage>
        <taxon>Bacteria</taxon>
        <taxon>Pseudomonadati</taxon>
        <taxon>Bacteroidota</taxon>
        <taxon>Sphingobacteriia</taxon>
        <taxon>Sphingobacteriales</taxon>
        <taxon>Sphingobacteriaceae</taxon>
        <taxon>Solitalea</taxon>
    </lineage>
</organism>
<proteinExistence type="predicted"/>
<sequence>MKTLKLTLLLALCPVMLYAQNYMYKKAAPVKIGIMGGYNLSRITNSQDNYTIENYSGYSFGASALWQNWEQLGLRGDLVFSRQGYGYNENGTKAGYLISSYAYLSPAANFKPVPWGSFFAGIQMGMLIKANCGCGNTDYQSTITQHFNRFDYGLNAGIEFTPKAIADGFIMGLKYYMGLSDIVKSNNTQNEEGVPILLPNFSTRNSVMNFYLGYRF</sequence>
<gene>
    <name evidence="3" type="ordered locus">Solca_1314</name>
</gene>